<feature type="signal peptide" evidence="2">
    <location>
        <begin position="1"/>
        <end position="25"/>
    </location>
</feature>
<dbReference type="RefSeq" id="WP_093783864.1">
    <property type="nucleotide sequence ID" value="NZ_FNIE01000004.1"/>
</dbReference>
<evidence type="ECO:0000256" key="1">
    <source>
        <dbReference type="SAM" id="MobiDB-lite"/>
    </source>
</evidence>
<dbReference type="InterPro" id="IPR006311">
    <property type="entry name" value="TAT_signal"/>
</dbReference>
<dbReference type="PROSITE" id="PS51318">
    <property type="entry name" value="TAT"/>
    <property type="match status" value="1"/>
</dbReference>
<dbReference type="GO" id="GO:0030638">
    <property type="term" value="P:polyketide metabolic process"/>
    <property type="evidence" value="ECO:0007669"/>
    <property type="project" value="InterPro"/>
</dbReference>
<gene>
    <name evidence="3" type="ORF">SAMN05216259_10454</name>
</gene>
<dbReference type="Pfam" id="PF07366">
    <property type="entry name" value="SnoaL"/>
    <property type="match status" value="1"/>
</dbReference>
<feature type="region of interest" description="Disordered" evidence="1">
    <location>
        <begin position="42"/>
        <end position="66"/>
    </location>
</feature>
<accession>A0A1H0B585</accession>
<feature type="compositionally biased region" description="Pro residues" evidence="1">
    <location>
        <begin position="44"/>
        <end position="64"/>
    </location>
</feature>
<evidence type="ECO:0000313" key="4">
    <source>
        <dbReference type="Proteomes" id="UP000199341"/>
    </source>
</evidence>
<dbReference type="PANTHER" id="PTHR38436">
    <property type="entry name" value="POLYKETIDE CYCLASE SNOAL-LIKE DOMAIN"/>
    <property type="match status" value="1"/>
</dbReference>
<protein>
    <submittedName>
        <fullName evidence="3">SnoaL-like polyketide cyclase</fullName>
    </submittedName>
</protein>
<reference evidence="3 4" key="1">
    <citation type="submission" date="2016-10" db="EMBL/GenBank/DDBJ databases">
        <authorList>
            <person name="de Groot N.N."/>
        </authorList>
    </citation>
    <scope>NUCLEOTIDE SEQUENCE [LARGE SCALE GENOMIC DNA]</scope>
    <source>
        <strain evidence="3 4">CGMCC 4.2022</strain>
    </source>
</reference>
<dbReference type="InterPro" id="IPR009959">
    <property type="entry name" value="Cyclase_SnoaL-like"/>
</dbReference>
<name>A0A1H0B585_9ACTN</name>
<evidence type="ECO:0000256" key="2">
    <source>
        <dbReference type="SAM" id="SignalP"/>
    </source>
</evidence>
<proteinExistence type="predicted"/>
<dbReference type="STRING" id="310781.SAMN05216259_10454"/>
<dbReference type="Proteomes" id="UP000199341">
    <property type="component" value="Unassembled WGS sequence"/>
</dbReference>
<dbReference type="OrthoDB" id="9787933at2"/>
<dbReference type="AlphaFoldDB" id="A0A1H0B585"/>
<feature type="chain" id="PRO_5039309421" evidence="2">
    <location>
        <begin position="26"/>
        <end position="211"/>
    </location>
</feature>
<dbReference type="EMBL" id="FNIE01000004">
    <property type="protein sequence ID" value="SDN40781.1"/>
    <property type="molecule type" value="Genomic_DNA"/>
</dbReference>
<evidence type="ECO:0000313" key="3">
    <source>
        <dbReference type="EMBL" id="SDN40781.1"/>
    </source>
</evidence>
<keyword evidence="4" id="KW-1185">Reference proteome</keyword>
<dbReference type="Gene3D" id="3.10.450.50">
    <property type="match status" value="1"/>
</dbReference>
<dbReference type="InterPro" id="IPR032710">
    <property type="entry name" value="NTF2-like_dom_sf"/>
</dbReference>
<dbReference type="SUPFAM" id="SSF54427">
    <property type="entry name" value="NTF2-like"/>
    <property type="match status" value="1"/>
</dbReference>
<sequence length="211" mass="22807">MTTRRTVLRDSAAVALGSALLGAFATGGSAAAATAFGGHTAAPAPHPDLLPDPATTPVPNPPYPHGLTAEERAHLRTFDELDFDVYSHADWDRLHLSHARTVRVHWPDGHYTDGIDRHIADLAAQFVWAPDTHISEHPLRVAQGSLTAVTGVMRGTFTRPMPDGKGGFIPPTGHTFALNMATVGLWNRNGTMDEEFLFWDSLTFNQQLGLA</sequence>
<keyword evidence="2" id="KW-0732">Signal</keyword>
<dbReference type="PANTHER" id="PTHR38436:SF1">
    <property type="entry name" value="ESTER CYCLASE"/>
    <property type="match status" value="1"/>
</dbReference>
<organism evidence="3 4">
    <name type="scientific">Actinacidiphila guanduensis</name>
    <dbReference type="NCBI Taxonomy" id="310781"/>
    <lineage>
        <taxon>Bacteria</taxon>
        <taxon>Bacillati</taxon>
        <taxon>Actinomycetota</taxon>
        <taxon>Actinomycetes</taxon>
        <taxon>Kitasatosporales</taxon>
        <taxon>Streptomycetaceae</taxon>
        <taxon>Actinacidiphila</taxon>
    </lineage>
</organism>